<dbReference type="Pfam" id="PF13577">
    <property type="entry name" value="SnoaL_4"/>
    <property type="match status" value="1"/>
</dbReference>
<dbReference type="RefSeq" id="WP_073500826.1">
    <property type="nucleotide sequence ID" value="NZ_FRBI01000016.1"/>
</dbReference>
<evidence type="ECO:0000313" key="3">
    <source>
        <dbReference type="Proteomes" id="UP000184111"/>
    </source>
</evidence>
<name>A0A1M7MI35_9ACTN</name>
<gene>
    <name evidence="2" type="ORF">SAMN05216499_11653</name>
</gene>
<reference evidence="2 3" key="1">
    <citation type="submission" date="2016-11" db="EMBL/GenBank/DDBJ databases">
        <authorList>
            <person name="Jaros S."/>
            <person name="Januszkiewicz K."/>
            <person name="Wedrychowicz H."/>
        </authorList>
    </citation>
    <scope>NUCLEOTIDE SEQUENCE [LARGE SCALE GENOMIC DNA]</scope>
    <source>
        <strain evidence="2 3">CGMCC 4.2025</strain>
    </source>
</reference>
<dbReference type="AlphaFoldDB" id="A0A1M7MI35"/>
<sequence length="197" mass="22109">MNVTSQDRQDIADLMTGWIHRDLGEWDRLKGLFHPDGRIEITWFEGRAYDFVDASARMGASAFRTKHLITAPVVTFSAGGTRAVSETNAVIIGENVDLRLGCNGHNRFIDRLEKRDGVWRISDRKSVYDFGTFTFPAGIVDIDAEIVARYPREYAALAYLLEASGFPVSRVFATKGSDLERDIKESAFAWLGEQPDT</sequence>
<keyword evidence="3" id="KW-1185">Reference proteome</keyword>
<dbReference type="Proteomes" id="UP000184111">
    <property type="component" value="Unassembled WGS sequence"/>
</dbReference>
<feature type="domain" description="SnoaL-like" evidence="1">
    <location>
        <begin position="5"/>
        <end position="125"/>
    </location>
</feature>
<protein>
    <submittedName>
        <fullName evidence="2">SnoaL-like domain-containing protein</fullName>
    </submittedName>
</protein>
<dbReference type="InterPro" id="IPR032710">
    <property type="entry name" value="NTF2-like_dom_sf"/>
</dbReference>
<evidence type="ECO:0000313" key="2">
    <source>
        <dbReference type="EMBL" id="SHM90615.1"/>
    </source>
</evidence>
<proteinExistence type="predicted"/>
<evidence type="ECO:0000259" key="1">
    <source>
        <dbReference type="Pfam" id="PF13577"/>
    </source>
</evidence>
<dbReference type="STRING" id="310782.SAMN05216499_11653"/>
<organism evidence="2 3">
    <name type="scientific">Actinacidiphila paucisporea</name>
    <dbReference type="NCBI Taxonomy" id="310782"/>
    <lineage>
        <taxon>Bacteria</taxon>
        <taxon>Bacillati</taxon>
        <taxon>Actinomycetota</taxon>
        <taxon>Actinomycetes</taxon>
        <taxon>Kitasatosporales</taxon>
        <taxon>Streptomycetaceae</taxon>
        <taxon>Actinacidiphila</taxon>
    </lineage>
</organism>
<dbReference type="OrthoDB" id="1492465at2"/>
<accession>A0A1M7MI35</accession>
<dbReference type="CDD" id="cd00531">
    <property type="entry name" value="NTF2_like"/>
    <property type="match status" value="1"/>
</dbReference>
<dbReference type="SUPFAM" id="SSF54427">
    <property type="entry name" value="NTF2-like"/>
    <property type="match status" value="1"/>
</dbReference>
<dbReference type="EMBL" id="FRBI01000016">
    <property type="protein sequence ID" value="SHM90615.1"/>
    <property type="molecule type" value="Genomic_DNA"/>
</dbReference>
<dbReference type="InterPro" id="IPR037401">
    <property type="entry name" value="SnoaL-like"/>
</dbReference>
<dbReference type="Gene3D" id="3.10.450.50">
    <property type="match status" value="1"/>
</dbReference>